<dbReference type="AlphaFoldDB" id="A0A059ZZC8"/>
<proteinExistence type="predicted"/>
<evidence type="ECO:0000313" key="2">
    <source>
        <dbReference type="EMBL" id="AIA55371.1"/>
    </source>
</evidence>
<feature type="domain" description="THIF-type NAD/FAD binding fold" evidence="1">
    <location>
        <begin position="15"/>
        <end position="155"/>
    </location>
</feature>
<dbReference type="eggNOG" id="COG1179">
    <property type="taxonomic scope" value="Bacteria"/>
</dbReference>
<dbReference type="KEGG" id="acz:Acaty_c1506"/>
<dbReference type="InterPro" id="IPR000594">
    <property type="entry name" value="ThiF_NAD_FAD-bd"/>
</dbReference>
<gene>
    <name evidence="2" type="ORF">Acaty_c1506</name>
</gene>
<dbReference type="HOGENOM" id="CLU_013325_4_1_6"/>
<dbReference type="PANTHER" id="PTHR43267">
    <property type="entry name" value="TRNA THREONYLCARBAMOYLADENOSINE DEHYDRATASE"/>
    <property type="match status" value="1"/>
</dbReference>
<sequence length="253" mass="26911">MFDAMETAFSRTEILLGRDALDYLAQCHVLVAGLGGVGGYVAENLARAGVGRLTLIDHDTVGPSNLNRQLVALHSSLGRAKVAVMRERIADIAPDCRVEGHATFLDGKNVRPLLAELSPDILADCIDAIACKVELILAAQTLNLPIFSSMGAGNRLDPAQIRLARLNQTEGCPLAREVRALLRKAGGSLDFWTVYSREAPRPAAPAQTSGTGPGGRAKTVNGTISYMPAFFGLWLSAAILRHALRVGGFSQIV</sequence>
<dbReference type="Gene3D" id="3.40.50.720">
    <property type="entry name" value="NAD(P)-binding Rossmann-like Domain"/>
    <property type="match status" value="1"/>
</dbReference>
<dbReference type="GO" id="GO:0061503">
    <property type="term" value="F:tRNA threonylcarbamoyladenosine dehydratase"/>
    <property type="evidence" value="ECO:0007669"/>
    <property type="project" value="TreeGrafter"/>
</dbReference>
<dbReference type="Pfam" id="PF00899">
    <property type="entry name" value="ThiF"/>
    <property type="match status" value="1"/>
</dbReference>
<dbReference type="GO" id="GO:0008641">
    <property type="term" value="F:ubiquitin-like modifier activating enzyme activity"/>
    <property type="evidence" value="ECO:0007669"/>
    <property type="project" value="InterPro"/>
</dbReference>
<dbReference type="InterPro" id="IPR045886">
    <property type="entry name" value="ThiF/MoeB/HesA"/>
</dbReference>
<dbReference type="CDD" id="cd00755">
    <property type="entry name" value="YgdL_like"/>
    <property type="match status" value="1"/>
</dbReference>
<protein>
    <submittedName>
        <fullName evidence="2">Molybdopterin biosynthesis MoeB protein</fullName>
    </submittedName>
</protein>
<dbReference type="Proteomes" id="UP000005522">
    <property type="component" value="Chromosome"/>
</dbReference>
<evidence type="ECO:0000313" key="3">
    <source>
        <dbReference type="Proteomes" id="UP000005522"/>
    </source>
</evidence>
<dbReference type="PANTHER" id="PTHR43267:SF1">
    <property type="entry name" value="TRNA THREONYLCARBAMOYLADENOSINE DEHYDRATASE"/>
    <property type="match status" value="1"/>
</dbReference>
<reference evidence="2 3" key="1">
    <citation type="journal article" date="2009" name="J. Bacteriol.">
        <title>Draft genome sequence of the extremely acidophilic bacterium Acidithiobacillus caldus ATCC 51756 reveals metabolic versatility in the genus Acidithiobacillus.</title>
        <authorList>
            <person name="Valdes J."/>
            <person name="Quatrini R."/>
            <person name="Hallberg K."/>
            <person name="Dopson M."/>
            <person name="Valenzuela P.D."/>
            <person name="Holmes D.S."/>
        </authorList>
    </citation>
    <scope>NUCLEOTIDE SEQUENCE [LARGE SCALE GENOMIC DNA]</scope>
    <source>
        <strain evidence="3">ATCC 51756 / DSM 8584 / KU</strain>
    </source>
</reference>
<name>A0A059ZZC8_ACICK</name>
<dbReference type="SUPFAM" id="SSF69572">
    <property type="entry name" value="Activating enzymes of the ubiquitin-like proteins"/>
    <property type="match status" value="1"/>
</dbReference>
<organism evidence="2 3">
    <name type="scientific">Acidithiobacillus caldus (strain ATCC 51756 / DSM 8584 / KU)</name>
    <dbReference type="NCBI Taxonomy" id="637389"/>
    <lineage>
        <taxon>Bacteria</taxon>
        <taxon>Pseudomonadati</taxon>
        <taxon>Pseudomonadota</taxon>
        <taxon>Acidithiobacillia</taxon>
        <taxon>Acidithiobacillales</taxon>
        <taxon>Acidithiobacillaceae</taxon>
        <taxon>Acidithiobacillus</taxon>
    </lineage>
</organism>
<dbReference type="GO" id="GO:0061504">
    <property type="term" value="P:cyclic threonylcarbamoyladenosine biosynthetic process"/>
    <property type="evidence" value="ECO:0007669"/>
    <property type="project" value="TreeGrafter"/>
</dbReference>
<accession>A0A059ZZC8</accession>
<evidence type="ECO:0000259" key="1">
    <source>
        <dbReference type="Pfam" id="PF00899"/>
    </source>
</evidence>
<dbReference type="EMBL" id="CP005986">
    <property type="protein sequence ID" value="AIA55371.1"/>
    <property type="molecule type" value="Genomic_DNA"/>
</dbReference>
<dbReference type="InterPro" id="IPR035985">
    <property type="entry name" value="Ubiquitin-activating_enz"/>
</dbReference>